<dbReference type="AlphaFoldDB" id="A0A0K2SX41"/>
<dbReference type="EMBL" id="HACA01000566">
    <property type="protein sequence ID" value="CDW17927.1"/>
    <property type="molecule type" value="Transcribed_RNA"/>
</dbReference>
<protein>
    <submittedName>
        <fullName evidence="1">Uncharacterized protein</fullName>
    </submittedName>
</protein>
<name>A0A0K2SX41_LEPSM</name>
<organism evidence="1">
    <name type="scientific">Lepeophtheirus salmonis</name>
    <name type="common">Salmon louse</name>
    <name type="synonym">Caligus salmonis</name>
    <dbReference type="NCBI Taxonomy" id="72036"/>
    <lineage>
        <taxon>Eukaryota</taxon>
        <taxon>Metazoa</taxon>
        <taxon>Ecdysozoa</taxon>
        <taxon>Arthropoda</taxon>
        <taxon>Crustacea</taxon>
        <taxon>Multicrustacea</taxon>
        <taxon>Hexanauplia</taxon>
        <taxon>Copepoda</taxon>
        <taxon>Siphonostomatoida</taxon>
        <taxon>Caligidae</taxon>
        <taxon>Lepeophtheirus</taxon>
    </lineage>
</organism>
<proteinExistence type="predicted"/>
<reference evidence="1" key="1">
    <citation type="submission" date="2014-05" db="EMBL/GenBank/DDBJ databases">
        <authorList>
            <person name="Chronopoulou M."/>
        </authorList>
    </citation>
    <scope>NUCLEOTIDE SEQUENCE</scope>
    <source>
        <tissue evidence="1">Whole organism</tissue>
    </source>
</reference>
<accession>A0A0K2SX41</accession>
<evidence type="ECO:0000313" key="1">
    <source>
        <dbReference type="EMBL" id="CDW17927.1"/>
    </source>
</evidence>
<sequence>MVNRIFLIQRLYIILICSDANTLNFLAVHLDSLNHIKKNQVIIIIFFYSGGEKV</sequence>